<dbReference type="InterPro" id="IPR051239">
    <property type="entry name" value="2'-dNMP_N-hydrolase"/>
</dbReference>
<gene>
    <name evidence="1" type="ORF">GHO28_19470</name>
</gene>
<dbReference type="GO" id="GO:0016740">
    <property type="term" value="F:transferase activity"/>
    <property type="evidence" value="ECO:0007669"/>
    <property type="project" value="UniProtKB-KW"/>
</dbReference>
<dbReference type="GO" id="GO:0009159">
    <property type="term" value="P:deoxyribonucleoside monophosphate catabolic process"/>
    <property type="evidence" value="ECO:0007669"/>
    <property type="project" value="TreeGrafter"/>
</dbReference>
<evidence type="ECO:0000313" key="1">
    <source>
        <dbReference type="EMBL" id="MQU44668.1"/>
    </source>
</evidence>
<dbReference type="EMBL" id="WIVV01000107">
    <property type="protein sequence ID" value="MQU44668.1"/>
    <property type="molecule type" value="Genomic_DNA"/>
</dbReference>
<dbReference type="AlphaFoldDB" id="A0A6I1WR34"/>
<dbReference type="PANTHER" id="PTHR15364:SF0">
    <property type="entry name" value="2'-DEOXYNUCLEOSIDE 5'-PHOSPHATE N-HYDROLASE 1"/>
    <property type="match status" value="1"/>
</dbReference>
<dbReference type="RefSeq" id="WP_047292084.1">
    <property type="nucleotide sequence ID" value="NZ_CAXAOS010000002.1"/>
</dbReference>
<dbReference type="Pfam" id="PF05014">
    <property type="entry name" value="Nuc_deoxyrib_tr"/>
    <property type="match status" value="1"/>
</dbReference>
<keyword evidence="1" id="KW-0808">Transferase</keyword>
<protein>
    <submittedName>
        <fullName evidence="1">Nucleoside 2-deoxyribosyltransferase</fullName>
    </submittedName>
</protein>
<dbReference type="Proteomes" id="UP000466863">
    <property type="component" value="Unassembled WGS sequence"/>
</dbReference>
<accession>A0A6I1WR34</accession>
<comment type="caution">
    <text evidence="1">The sequence shown here is derived from an EMBL/GenBank/DDBJ whole genome shotgun (WGS) entry which is preliminary data.</text>
</comment>
<dbReference type="InterPro" id="IPR007710">
    <property type="entry name" value="Nucleoside_deoxyribTrfase"/>
</dbReference>
<sequence>MSRKMSLYLAAPLFNKMELAYNESLKKDLSPTFNVFLPQEDGLLMRDLISGGIPQDVAARMVFDADVQAMAEADIILAVLHGAHIDEGVAFELGYCFAHGKRCISLQEDVRQALPTGINPMISQSSERVFRDRRALLEWLESNFPVSLPEKPRRFSEFRR</sequence>
<dbReference type="Gene3D" id="3.40.50.450">
    <property type="match status" value="1"/>
</dbReference>
<organism evidence="1 2">
    <name type="scientific">Pseudomonas helleri</name>
    <dbReference type="NCBI Taxonomy" id="1608996"/>
    <lineage>
        <taxon>Bacteria</taxon>
        <taxon>Pseudomonadati</taxon>
        <taxon>Pseudomonadota</taxon>
        <taxon>Gammaproteobacteria</taxon>
        <taxon>Pseudomonadales</taxon>
        <taxon>Pseudomonadaceae</taxon>
        <taxon>Pseudomonas</taxon>
    </lineage>
</organism>
<dbReference type="GO" id="GO:0070694">
    <property type="term" value="F:5-hydroxymethyl-dUMP N-hydrolase activity"/>
    <property type="evidence" value="ECO:0007669"/>
    <property type="project" value="TreeGrafter"/>
</dbReference>
<dbReference type="PANTHER" id="PTHR15364">
    <property type="entry name" value="2'-DEOXYNUCLEOSIDE 5'-PHOSPHATE N-HYDROLASE 1"/>
    <property type="match status" value="1"/>
</dbReference>
<evidence type="ECO:0000313" key="2">
    <source>
        <dbReference type="Proteomes" id="UP000466863"/>
    </source>
</evidence>
<reference evidence="1 2" key="1">
    <citation type="submission" date="2019-10" db="EMBL/GenBank/DDBJ databases">
        <title>Evaluation of single-gene subtyping targets for Pseudomonas.</title>
        <authorList>
            <person name="Reichler S.J."/>
            <person name="Orsi R.H."/>
            <person name="Wiedmann M."/>
            <person name="Martin N.H."/>
            <person name="Murphy S.I."/>
        </authorList>
    </citation>
    <scope>NUCLEOTIDE SEQUENCE [LARGE SCALE GENOMIC DNA]</scope>
    <source>
        <strain evidence="1 2">FSL R10-1876</strain>
    </source>
</reference>
<proteinExistence type="predicted"/>
<name>A0A6I1WR34_9PSED</name>
<dbReference type="SUPFAM" id="SSF52309">
    <property type="entry name" value="N-(deoxy)ribosyltransferase-like"/>
    <property type="match status" value="1"/>
</dbReference>